<name>A0A1H6Z8Z1_9BACT</name>
<protein>
    <submittedName>
        <fullName evidence="1">Uncharacterized protein</fullName>
    </submittedName>
</protein>
<dbReference type="EMBL" id="FNZH01000004">
    <property type="protein sequence ID" value="SEJ49951.1"/>
    <property type="molecule type" value="Genomic_DNA"/>
</dbReference>
<proteinExistence type="predicted"/>
<organism evidence="1 2">
    <name type="scientific">Cyclobacterium xiamenense</name>
    <dbReference type="NCBI Taxonomy" id="1297121"/>
    <lineage>
        <taxon>Bacteria</taxon>
        <taxon>Pseudomonadati</taxon>
        <taxon>Bacteroidota</taxon>
        <taxon>Cytophagia</taxon>
        <taxon>Cytophagales</taxon>
        <taxon>Cyclobacteriaceae</taxon>
        <taxon>Cyclobacterium</taxon>
    </lineage>
</organism>
<reference evidence="2" key="1">
    <citation type="submission" date="2016-10" db="EMBL/GenBank/DDBJ databases">
        <authorList>
            <person name="Varghese N."/>
            <person name="Submissions S."/>
        </authorList>
    </citation>
    <scope>NUCLEOTIDE SEQUENCE [LARGE SCALE GENOMIC DNA]</scope>
    <source>
        <strain evidence="2">IBRC-M 10761</strain>
    </source>
</reference>
<evidence type="ECO:0000313" key="1">
    <source>
        <dbReference type="EMBL" id="SEJ49951.1"/>
    </source>
</evidence>
<accession>A0A1H6Z8Z1</accession>
<dbReference type="OrthoDB" id="981960at2"/>
<dbReference type="RefSeq" id="WP_092175664.1">
    <property type="nucleotide sequence ID" value="NZ_FNZH01000004.1"/>
</dbReference>
<dbReference type="AlphaFoldDB" id="A0A1H6Z8Z1"/>
<keyword evidence="2" id="KW-1185">Reference proteome</keyword>
<sequence>MKNIPDIHFTAKPLSSGNLQVKFYIHQGQKTSYGYLLTRSDCSEEEILDEIKKRLARRTESRLDLLRFTFKNHWKDDHQFFLYSA</sequence>
<evidence type="ECO:0000313" key="2">
    <source>
        <dbReference type="Proteomes" id="UP000199403"/>
    </source>
</evidence>
<dbReference type="Proteomes" id="UP000199403">
    <property type="component" value="Unassembled WGS sequence"/>
</dbReference>
<gene>
    <name evidence="1" type="ORF">SAMN05192553_104313</name>
</gene>